<reference evidence="3" key="1">
    <citation type="submission" date="2016-02" db="EMBL/GenBank/DDBJ databases">
        <authorList>
            <person name="Schultz-Johansen M."/>
            <person name="Glaring M.A."/>
            <person name="Bech P.K."/>
            <person name="Stougaard P."/>
        </authorList>
    </citation>
    <scope>NUCLEOTIDE SEQUENCE [LARGE SCALE GENOMIC DNA]</scope>
    <source>
        <strain evidence="3">S66</strain>
    </source>
</reference>
<sequence length="284" mass="32484">MELGKSEIASLSRFFRDEQKLLLKATGKLRQWLEQHFDLYHNGKTFVLNQSSKVALRKGIEQLYPRLNLLQGLPPKQTRLAVVDYVNNDKLADFKPNDHYVLVTSQAALTLYKTELLLPTGVSLRVPLAAIDITNLEAVIIVENQDVFDVWQQVNIDAKYQNALVFYRGNDSSVTKGLKTLLSLLPPNTEVLLFADLDPKGLEMAYTTPRVTGILAPSLDDIQNELSTYSQEVVYLRQLDSITYLHKQQHQGWQDLQQLILKQRFAIMQQAIVQRRLELKVFSC</sequence>
<dbReference type="Gene3D" id="3.40.1360.10">
    <property type="match status" value="1"/>
</dbReference>
<proteinExistence type="predicted"/>
<dbReference type="STRING" id="1799789.AX660_21595"/>
<dbReference type="AlphaFoldDB" id="A0A148KLZ0"/>
<dbReference type="GO" id="GO:0003677">
    <property type="term" value="F:DNA binding"/>
    <property type="evidence" value="ECO:0007669"/>
    <property type="project" value="InterPro"/>
</dbReference>
<feature type="domain" description="DUF7281" evidence="1">
    <location>
        <begin position="99"/>
        <end position="280"/>
    </location>
</feature>
<dbReference type="InterPro" id="IPR055705">
    <property type="entry name" value="DUF7281"/>
</dbReference>
<evidence type="ECO:0000259" key="1">
    <source>
        <dbReference type="Pfam" id="PF23947"/>
    </source>
</evidence>
<name>A0A148KLZ0_9ALTE</name>
<comment type="caution">
    <text evidence="2">The sequence shown here is derived from an EMBL/GenBank/DDBJ whole genome shotgun (WGS) entry which is preliminary data.</text>
</comment>
<organism evidence="2 3">
    <name type="scientific">Paraglaciecola hydrolytica</name>
    <dbReference type="NCBI Taxonomy" id="1799789"/>
    <lineage>
        <taxon>Bacteria</taxon>
        <taxon>Pseudomonadati</taxon>
        <taxon>Pseudomonadota</taxon>
        <taxon>Gammaproteobacteria</taxon>
        <taxon>Alteromonadales</taxon>
        <taxon>Alteromonadaceae</taxon>
        <taxon>Paraglaciecola</taxon>
    </lineage>
</organism>
<evidence type="ECO:0000313" key="3">
    <source>
        <dbReference type="Proteomes" id="UP000070299"/>
    </source>
</evidence>
<gene>
    <name evidence="2" type="ORF">AX660_21595</name>
</gene>
<dbReference type="OrthoDB" id="8564671at2"/>
<dbReference type="Pfam" id="PF23947">
    <property type="entry name" value="DUF7281"/>
    <property type="match status" value="1"/>
</dbReference>
<evidence type="ECO:0000313" key="2">
    <source>
        <dbReference type="EMBL" id="KXI27322.1"/>
    </source>
</evidence>
<dbReference type="EMBL" id="LSNE01000011">
    <property type="protein sequence ID" value="KXI27322.1"/>
    <property type="molecule type" value="Genomic_DNA"/>
</dbReference>
<dbReference type="GO" id="GO:0005694">
    <property type="term" value="C:chromosome"/>
    <property type="evidence" value="ECO:0007669"/>
    <property type="project" value="InterPro"/>
</dbReference>
<dbReference type="RefSeq" id="WP_068380585.1">
    <property type="nucleotide sequence ID" value="NZ_LSNE01000011.1"/>
</dbReference>
<dbReference type="SUPFAM" id="SSF56726">
    <property type="entry name" value="DNA topoisomerase IV, alpha subunit"/>
    <property type="match status" value="1"/>
</dbReference>
<dbReference type="InterPro" id="IPR036078">
    <property type="entry name" value="Spo11/TopoVI_A_sf"/>
</dbReference>
<keyword evidence="3" id="KW-1185">Reference proteome</keyword>
<dbReference type="Proteomes" id="UP000070299">
    <property type="component" value="Unassembled WGS sequence"/>
</dbReference>
<accession>A0A148KLZ0</accession>
<protein>
    <recommendedName>
        <fullName evidence="1">DUF7281 domain-containing protein</fullName>
    </recommendedName>
</protein>